<dbReference type="EMBL" id="MLQL01000005">
    <property type="protein sequence ID" value="OQE27949.1"/>
    <property type="molecule type" value="Genomic_DNA"/>
</dbReference>
<dbReference type="OrthoDB" id="5417695at2759"/>
<organism evidence="1 2">
    <name type="scientific">Penicillium flavigenum</name>
    <dbReference type="NCBI Taxonomy" id="254877"/>
    <lineage>
        <taxon>Eukaryota</taxon>
        <taxon>Fungi</taxon>
        <taxon>Dikarya</taxon>
        <taxon>Ascomycota</taxon>
        <taxon>Pezizomycotina</taxon>
        <taxon>Eurotiomycetes</taxon>
        <taxon>Eurotiomycetidae</taxon>
        <taxon>Eurotiales</taxon>
        <taxon>Aspergillaceae</taxon>
        <taxon>Penicillium</taxon>
    </lineage>
</organism>
<comment type="caution">
    <text evidence="1">The sequence shown here is derived from an EMBL/GenBank/DDBJ whole genome shotgun (WGS) entry which is preliminary data.</text>
</comment>
<sequence length="351" mass="38384">MTRSLDFYLPHIANSLPWNRNSCQFALLVTSQWSKQGRVLGIPARMNSQRKTINSSAVGLDHVCFNEEAECPSREPASSQREFTNTAPEASPQLNRAKEPYRSFNVFKDVALGTNAWSFCLQVHPSGGLAQSPSPVYHTLRVPWYRQGLYLPASFDLYSGGNVVRSRKDPSPDPQDHRAHIHYRGFEGLLGLHVTVDIFHLEGSNALQNELPGSGRSCPGLVKHCSVDIIRKGIGRTYRVEITGCGAVKTFYWKGSKAALSLLGTERESAGSSDGNGNLKFFAADKPGDILAVWQNRTDRQILGTLNIIAELDADSDGVLEGLMVSCLAVVVAERVSGRGWVGGLGKSRNS</sequence>
<protein>
    <submittedName>
        <fullName evidence="1">Uncharacterized protein</fullName>
    </submittedName>
</protein>
<gene>
    <name evidence="1" type="ORF">PENFLA_c005G07027</name>
</gene>
<evidence type="ECO:0000313" key="2">
    <source>
        <dbReference type="Proteomes" id="UP000191342"/>
    </source>
</evidence>
<evidence type="ECO:0000313" key="1">
    <source>
        <dbReference type="EMBL" id="OQE27949.1"/>
    </source>
</evidence>
<name>A0A1V6TQ41_9EURO</name>
<keyword evidence="2" id="KW-1185">Reference proteome</keyword>
<accession>A0A1V6TQ41</accession>
<proteinExistence type="predicted"/>
<dbReference type="Proteomes" id="UP000191342">
    <property type="component" value="Unassembled WGS sequence"/>
</dbReference>
<reference evidence="2" key="1">
    <citation type="journal article" date="2017" name="Nat. Microbiol.">
        <title>Global analysis of biosynthetic gene clusters reveals vast potential of secondary metabolite production in Penicillium species.</title>
        <authorList>
            <person name="Nielsen J.C."/>
            <person name="Grijseels S."/>
            <person name="Prigent S."/>
            <person name="Ji B."/>
            <person name="Dainat J."/>
            <person name="Nielsen K.F."/>
            <person name="Frisvad J.C."/>
            <person name="Workman M."/>
            <person name="Nielsen J."/>
        </authorList>
    </citation>
    <scope>NUCLEOTIDE SEQUENCE [LARGE SCALE GENOMIC DNA]</scope>
    <source>
        <strain evidence="2">IBT 14082</strain>
    </source>
</reference>
<dbReference type="AlphaFoldDB" id="A0A1V6TQ41"/>